<sequence length="68" mass="7952">MNQINIEQLIMLVAIFFIIYFMMNAKETFADFEKDKKNKSKPKSTECSQLSIDQGYADYIFGGVKFIR</sequence>
<name>A0A6C0ALM5_9ZZZZ</name>
<keyword evidence="1" id="KW-1133">Transmembrane helix</keyword>
<keyword evidence="1" id="KW-0812">Transmembrane</keyword>
<accession>A0A6C0ALM5</accession>
<dbReference type="EMBL" id="MN740714">
    <property type="protein sequence ID" value="QHS80526.1"/>
    <property type="molecule type" value="Genomic_DNA"/>
</dbReference>
<protein>
    <submittedName>
        <fullName evidence="2">Uncharacterized protein</fullName>
    </submittedName>
</protein>
<reference evidence="2" key="1">
    <citation type="journal article" date="2020" name="Nature">
        <title>Giant virus diversity and host interactions through global metagenomics.</title>
        <authorList>
            <person name="Schulz F."/>
            <person name="Roux S."/>
            <person name="Paez-Espino D."/>
            <person name="Jungbluth S."/>
            <person name="Walsh D.A."/>
            <person name="Denef V.J."/>
            <person name="McMahon K.D."/>
            <person name="Konstantinidis K.T."/>
            <person name="Eloe-Fadrosh E.A."/>
            <person name="Kyrpides N.C."/>
            <person name="Woyke T."/>
        </authorList>
    </citation>
    <scope>NUCLEOTIDE SEQUENCE</scope>
    <source>
        <strain evidence="2">GVMAG-S-1091796-13</strain>
    </source>
</reference>
<evidence type="ECO:0000313" key="2">
    <source>
        <dbReference type="EMBL" id="QHS80526.1"/>
    </source>
</evidence>
<feature type="transmembrane region" description="Helical" evidence="1">
    <location>
        <begin position="6"/>
        <end position="23"/>
    </location>
</feature>
<organism evidence="2">
    <name type="scientific">viral metagenome</name>
    <dbReference type="NCBI Taxonomy" id="1070528"/>
    <lineage>
        <taxon>unclassified sequences</taxon>
        <taxon>metagenomes</taxon>
        <taxon>organismal metagenomes</taxon>
    </lineage>
</organism>
<proteinExistence type="predicted"/>
<dbReference type="AlphaFoldDB" id="A0A6C0ALM5"/>
<evidence type="ECO:0000256" key="1">
    <source>
        <dbReference type="SAM" id="Phobius"/>
    </source>
</evidence>
<keyword evidence="1" id="KW-0472">Membrane</keyword>